<dbReference type="SUPFAM" id="SSF56420">
    <property type="entry name" value="Peptide deformylase"/>
    <property type="match status" value="1"/>
</dbReference>
<evidence type="ECO:0000313" key="6">
    <source>
        <dbReference type="Proteomes" id="UP000030889"/>
    </source>
</evidence>
<dbReference type="Gene3D" id="3.90.45.10">
    <property type="entry name" value="Peptide deformylase"/>
    <property type="match status" value="1"/>
</dbReference>
<keyword evidence="3 4" id="KW-0378">Hydrolase</keyword>
<dbReference type="InterPro" id="IPR023635">
    <property type="entry name" value="Peptide_deformylase"/>
</dbReference>
<comment type="similarity">
    <text evidence="1 4">Belongs to the polypeptide deformylase family.</text>
</comment>
<dbReference type="Proteomes" id="UP000030889">
    <property type="component" value="Unassembled WGS sequence"/>
</dbReference>
<comment type="function">
    <text evidence="4">Removes the formyl group from the N-terminal Met of newly synthesized proteins. Requires at least a dipeptide for an efficient rate of reaction. N-terminal L-methionine is a prerequisite for activity but the enzyme has broad specificity at other positions.</text>
</comment>
<dbReference type="EC" id="3.5.1.88" evidence="4"/>
<comment type="caution">
    <text evidence="5">The sequence shown here is derived from an EMBL/GenBank/DDBJ whole genome shotgun (WGS) entry which is preliminary data.</text>
</comment>
<comment type="catalytic activity">
    <reaction evidence="4">
        <text>N-terminal N-formyl-L-methionyl-[peptide] + H2O = N-terminal L-methionyl-[peptide] + formate</text>
        <dbReference type="Rhea" id="RHEA:24420"/>
        <dbReference type="Rhea" id="RHEA-COMP:10639"/>
        <dbReference type="Rhea" id="RHEA-COMP:10640"/>
        <dbReference type="ChEBI" id="CHEBI:15377"/>
        <dbReference type="ChEBI" id="CHEBI:15740"/>
        <dbReference type="ChEBI" id="CHEBI:49298"/>
        <dbReference type="ChEBI" id="CHEBI:64731"/>
        <dbReference type="EC" id="3.5.1.88"/>
    </reaction>
</comment>
<dbReference type="InterPro" id="IPR036821">
    <property type="entry name" value="Peptide_deformylase_sf"/>
</dbReference>
<evidence type="ECO:0000313" key="5">
    <source>
        <dbReference type="EMBL" id="KHE42846.1"/>
    </source>
</evidence>
<evidence type="ECO:0000256" key="4">
    <source>
        <dbReference type="HAMAP-Rule" id="MF_00163"/>
    </source>
</evidence>
<dbReference type="PRINTS" id="PR01576">
    <property type="entry name" value="PDEFORMYLASE"/>
</dbReference>
<feature type="binding site" evidence="4">
    <location>
        <position position="140"/>
    </location>
    <ligand>
        <name>Fe cation</name>
        <dbReference type="ChEBI" id="CHEBI:24875"/>
    </ligand>
</feature>
<keyword evidence="2 4" id="KW-0479">Metal-binding</keyword>
<reference evidence="5 6" key="1">
    <citation type="submission" date="2014-09" db="EMBL/GenBank/DDBJ databases">
        <title>Alistipes sp. 627, sp. nov., a novel member of the family Rikenellaceae isolated from human faeces.</title>
        <authorList>
            <person name="Shkoporov A.N."/>
            <person name="Chaplin A.V."/>
            <person name="Motuzova O.V."/>
            <person name="Kafarskaia L.I."/>
            <person name="Khokhlova E.V."/>
            <person name="Efimov B.A."/>
        </authorList>
    </citation>
    <scope>NUCLEOTIDE SEQUENCE [LARGE SCALE GENOMIC DNA]</scope>
    <source>
        <strain evidence="5 6">627</strain>
    </source>
</reference>
<keyword evidence="4" id="KW-0648">Protein biosynthesis</keyword>
<feature type="binding site" evidence="4">
    <location>
        <position position="98"/>
    </location>
    <ligand>
        <name>Fe cation</name>
        <dbReference type="ChEBI" id="CHEBI:24875"/>
    </ligand>
</feature>
<sequence>MIYPIYIYGSPVLREECMEVEREYPELEKLVSDMFDTMYASEGVGLAAPQIGKSLRLFVVDTSPFGQYDPSAAGYKRVFVNPEITEESDEEVLMNEGCLSLPGLHEDVYRPEKIRIRYFDERFQEHEEVLEGWPARAVQHEYDHIEGIVFTDRLAPLRKTLVRNKLNAMAKGKYEAAYRTKQTKK</sequence>
<evidence type="ECO:0000256" key="3">
    <source>
        <dbReference type="ARBA" id="ARBA00022801"/>
    </source>
</evidence>
<dbReference type="PANTHER" id="PTHR10458:SF22">
    <property type="entry name" value="PEPTIDE DEFORMYLASE"/>
    <property type="match status" value="1"/>
</dbReference>
<accession>A0ABR4YKR4</accession>
<keyword evidence="6" id="KW-1185">Reference proteome</keyword>
<dbReference type="NCBIfam" id="NF001159">
    <property type="entry name" value="PRK00150.1-3"/>
    <property type="match status" value="1"/>
</dbReference>
<dbReference type="PIRSF" id="PIRSF004749">
    <property type="entry name" value="Pep_def"/>
    <property type="match status" value="1"/>
</dbReference>
<dbReference type="CDD" id="cd00487">
    <property type="entry name" value="Pep_deformylase"/>
    <property type="match status" value="1"/>
</dbReference>
<comment type="cofactor">
    <cofactor evidence="4">
        <name>Fe(2+)</name>
        <dbReference type="ChEBI" id="CHEBI:29033"/>
    </cofactor>
    <text evidence="4">Binds 1 Fe(2+) ion.</text>
</comment>
<gene>
    <name evidence="4" type="primary">def</name>
    <name evidence="5" type="ORF">LG35_02290</name>
</gene>
<proteinExistence type="inferred from homology"/>
<name>A0ABR4YKR4_9BACT</name>
<organism evidence="5 6">
    <name type="scientific">Alistipes inops</name>
    <dbReference type="NCBI Taxonomy" id="1501391"/>
    <lineage>
        <taxon>Bacteria</taxon>
        <taxon>Pseudomonadati</taxon>
        <taxon>Bacteroidota</taxon>
        <taxon>Bacteroidia</taxon>
        <taxon>Bacteroidales</taxon>
        <taxon>Rikenellaceae</taxon>
        <taxon>Alistipes</taxon>
    </lineage>
</organism>
<dbReference type="EMBL" id="JRGF01000002">
    <property type="protein sequence ID" value="KHE42846.1"/>
    <property type="molecule type" value="Genomic_DNA"/>
</dbReference>
<dbReference type="HAMAP" id="MF_00163">
    <property type="entry name" value="Pep_deformylase"/>
    <property type="match status" value="1"/>
</dbReference>
<feature type="active site" evidence="4">
    <location>
        <position position="141"/>
    </location>
</feature>
<evidence type="ECO:0000256" key="1">
    <source>
        <dbReference type="ARBA" id="ARBA00010759"/>
    </source>
</evidence>
<dbReference type="PANTHER" id="PTHR10458">
    <property type="entry name" value="PEPTIDE DEFORMYLASE"/>
    <property type="match status" value="1"/>
</dbReference>
<dbReference type="Pfam" id="PF01327">
    <property type="entry name" value="Pep_deformylase"/>
    <property type="match status" value="1"/>
</dbReference>
<evidence type="ECO:0000256" key="2">
    <source>
        <dbReference type="ARBA" id="ARBA00022723"/>
    </source>
</evidence>
<feature type="binding site" evidence="4">
    <location>
        <position position="144"/>
    </location>
    <ligand>
        <name>Fe cation</name>
        <dbReference type="ChEBI" id="CHEBI:24875"/>
    </ligand>
</feature>
<keyword evidence="4" id="KW-0408">Iron</keyword>
<dbReference type="RefSeq" id="WP_022064083.1">
    <property type="nucleotide sequence ID" value="NZ_JRGF01000002.1"/>
</dbReference>
<dbReference type="NCBIfam" id="TIGR00079">
    <property type="entry name" value="pept_deformyl"/>
    <property type="match status" value="1"/>
</dbReference>
<protein>
    <recommendedName>
        <fullName evidence="4">Peptide deformylase</fullName>
        <shortName evidence="4">PDF</shortName>
        <ecNumber evidence="4">3.5.1.88</ecNumber>
    </recommendedName>
    <alternativeName>
        <fullName evidence="4">Polypeptide deformylase</fullName>
    </alternativeName>
</protein>